<dbReference type="Pfam" id="PF00498">
    <property type="entry name" value="FHA"/>
    <property type="match status" value="1"/>
</dbReference>
<feature type="region of interest" description="Disordered" evidence="5">
    <location>
        <begin position="162"/>
        <end position="188"/>
    </location>
</feature>
<reference evidence="9" key="2">
    <citation type="submission" date="2023-02" db="EMBL/GenBank/DDBJ databases">
        <authorList>
            <person name="Sun Q."/>
            <person name="Mori K."/>
        </authorList>
    </citation>
    <scope>NUCLEOTIDE SEQUENCE</scope>
    <source>
        <strain evidence="9">NBRC 112290</strain>
    </source>
</reference>
<evidence type="ECO:0000256" key="1">
    <source>
        <dbReference type="ARBA" id="ARBA00022553"/>
    </source>
</evidence>
<proteinExistence type="predicted"/>
<dbReference type="CDD" id="cd00060">
    <property type="entry name" value="FHA"/>
    <property type="match status" value="1"/>
</dbReference>
<gene>
    <name evidence="9" type="ORF">GCM10025875_20680</name>
</gene>
<feature type="region of interest" description="Disordered" evidence="5">
    <location>
        <begin position="632"/>
        <end position="696"/>
    </location>
</feature>
<evidence type="ECO:0000256" key="2">
    <source>
        <dbReference type="ARBA" id="ARBA00022741"/>
    </source>
</evidence>
<feature type="domain" description="FHA" evidence="7">
    <location>
        <begin position="48"/>
        <end position="92"/>
    </location>
</feature>
<protein>
    <recommendedName>
        <fullName evidence="11">FtsK domain-containing protein</fullName>
    </recommendedName>
</protein>
<evidence type="ECO:0000259" key="7">
    <source>
        <dbReference type="PROSITE" id="PS50006"/>
    </source>
</evidence>
<keyword evidence="6" id="KW-0812">Transmembrane</keyword>
<dbReference type="PROSITE" id="PS50006">
    <property type="entry name" value="FHA_DOMAIN"/>
    <property type="match status" value="1"/>
</dbReference>
<feature type="compositionally biased region" description="Low complexity" evidence="5">
    <location>
        <begin position="756"/>
        <end position="779"/>
    </location>
</feature>
<dbReference type="GO" id="GO:0005524">
    <property type="term" value="F:ATP binding"/>
    <property type="evidence" value="ECO:0007669"/>
    <property type="project" value="UniProtKB-UniRule"/>
</dbReference>
<dbReference type="InterPro" id="IPR027417">
    <property type="entry name" value="P-loop_NTPase"/>
</dbReference>
<dbReference type="Gene3D" id="3.40.50.300">
    <property type="entry name" value="P-loop containing nucleotide triphosphate hydrolases"/>
    <property type="match status" value="1"/>
</dbReference>
<dbReference type="AlphaFoldDB" id="A0AA37XFF4"/>
<name>A0AA37XFF4_9MICO</name>
<dbReference type="InterPro" id="IPR002543">
    <property type="entry name" value="FtsK_dom"/>
</dbReference>
<keyword evidence="6" id="KW-1133">Transmembrane helix</keyword>
<dbReference type="RefSeq" id="WP_284250788.1">
    <property type="nucleotide sequence ID" value="NZ_BSUM01000001.1"/>
</dbReference>
<organism evidence="9 10">
    <name type="scientific">Litorihabitans aurantiacus</name>
    <dbReference type="NCBI Taxonomy" id="1930061"/>
    <lineage>
        <taxon>Bacteria</taxon>
        <taxon>Bacillati</taxon>
        <taxon>Actinomycetota</taxon>
        <taxon>Actinomycetes</taxon>
        <taxon>Micrococcales</taxon>
        <taxon>Beutenbergiaceae</taxon>
        <taxon>Litorihabitans</taxon>
    </lineage>
</organism>
<keyword evidence="1" id="KW-0597">Phosphoprotein</keyword>
<dbReference type="PANTHER" id="PTHR22683:SF1">
    <property type="entry name" value="TYPE VII SECRETION SYSTEM PROTEIN ESSC"/>
    <property type="match status" value="1"/>
</dbReference>
<feature type="binding site" evidence="4">
    <location>
        <begin position="471"/>
        <end position="478"/>
    </location>
    <ligand>
        <name>ATP</name>
        <dbReference type="ChEBI" id="CHEBI:30616"/>
    </ligand>
</feature>
<feature type="compositionally biased region" description="Low complexity" evidence="5">
    <location>
        <begin position="653"/>
        <end position="672"/>
    </location>
</feature>
<feature type="transmembrane region" description="Helical" evidence="6">
    <location>
        <begin position="191"/>
        <end position="212"/>
    </location>
</feature>
<dbReference type="Proteomes" id="UP001157161">
    <property type="component" value="Unassembled WGS sequence"/>
</dbReference>
<feature type="transmembrane region" description="Helical" evidence="6">
    <location>
        <begin position="717"/>
        <end position="739"/>
    </location>
</feature>
<evidence type="ECO:0000256" key="3">
    <source>
        <dbReference type="ARBA" id="ARBA00022840"/>
    </source>
</evidence>
<feature type="region of interest" description="Disordered" evidence="5">
    <location>
        <begin position="756"/>
        <end position="795"/>
    </location>
</feature>
<dbReference type="InterPro" id="IPR050206">
    <property type="entry name" value="FtsK/SpoIIIE/SftA"/>
</dbReference>
<evidence type="ECO:0008006" key="11">
    <source>
        <dbReference type="Google" id="ProtNLM"/>
    </source>
</evidence>
<dbReference type="InterPro" id="IPR008984">
    <property type="entry name" value="SMAD_FHA_dom_sf"/>
</dbReference>
<dbReference type="PANTHER" id="PTHR22683">
    <property type="entry name" value="SPORULATION PROTEIN RELATED"/>
    <property type="match status" value="1"/>
</dbReference>
<keyword evidence="2 4" id="KW-0547">Nucleotide-binding</keyword>
<feature type="region of interest" description="Disordered" evidence="5">
    <location>
        <begin position="579"/>
        <end position="620"/>
    </location>
</feature>
<feature type="region of interest" description="Disordered" evidence="5">
    <location>
        <begin position="316"/>
        <end position="336"/>
    </location>
</feature>
<dbReference type="PROSITE" id="PS50901">
    <property type="entry name" value="FTSK"/>
    <property type="match status" value="1"/>
</dbReference>
<evidence type="ECO:0000256" key="6">
    <source>
        <dbReference type="SAM" id="Phobius"/>
    </source>
</evidence>
<evidence type="ECO:0000256" key="4">
    <source>
        <dbReference type="PROSITE-ProRule" id="PRU00289"/>
    </source>
</evidence>
<dbReference type="GO" id="GO:0003677">
    <property type="term" value="F:DNA binding"/>
    <property type="evidence" value="ECO:0007669"/>
    <property type="project" value="InterPro"/>
</dbReference>
<feature type="transmembrane region" description="Helical" evidence="6">
    <location>
        <begin position="218"/>
        <end position="237"/>
    </location>
</feature>
<keyword evidence="10" id="KW-1185">Reference proteome</keyword>
<keyword evidence="3 4" id="KW-0067">ATP-binding</keyword>
<dbReference type="EMBL" id="BSUM01000001">
    <property type="protein sequence ID" value="GMA32076.1"/>
    <property type="molecule type" value="Genomic_DNA"/>
</dbReference>
<feature type="domain" description="FtsK" evidence="8">
    <location>
        <begin position="453"/>
        <end position="580"/>
    </location>
</feature>
<comment type="caution">
    <text evidence="9">The sequence shown here is derived from an EMBL/GenBank/DDBJ whole genome shotgun (WGS) entry which is preliminary data.</text>
</comment>
<feature type="compositionally biased region" description="Low complexity" evidence="5">
    <location>
        <begin position="632"/>
        <end position="641"/>
    </location>
</feature>
<evidence type="ECO:0000313" key="10">
    <source>
        <dbReference type="Proteomes" id="UP001157161"/>
    </source>
</evidence>
<dbReference type="Pfam" id="PF01580">
    <property type="entry name" value="FtsK_SpoIIIE"/>
    <property type="match status" value="1"/>
</dbReference>
<dbReference type="InterPro" id="IPR000253">
    <property type="entry name" value="FHA_dom"/>
</dbReference>
<evidence type="ECO:0000259" key="8">
    <source>
        <dbReference type="PROSITE" id="PS50901"/>
    </source>
</evidence>
<feature type="compositionally biased region" description="Low complexity" evidence="5">
    <location>
        <begin position="581"/>
        <end position="604"/>
    </location>
</feature>
<sequence length="795" mass="81375">MTSPSPTSPTTADVLETWRACWRAPSHLAVTHGPDAGWVVPLTDAGAVTVGRRGCDLEVADSGLDRHHLSVRRTASGAVEVRDERSEGGTLLVRAARGPRAAGRRRRRLDRRLRRGAATPTSLLGAVAAAEGHGRAVSARWRALRVGDVVLAGSSRLELRAGPAWSGPPAGAREDGDGGGPAGDRPSRRGLVSALTAIPAVVMLVALAAGGVSPALRWVVLGAVALSVGVSLVVGLVRRRPSTPTTRPGGTDEALGPRDPAALAVCAAGLGRLDRRWSGSGVAATAAAVAAAAGPEPGTAAIDGGTVLASLAWRQDPAGTDGDRAGRAAGGGSVGRPVVPGSGVALTGPGADAAAAWWRTQLEVGAHDGAVLTAPDPARLPRGPWILHDAAGRSGVARAWCRTVAAALTPSTPAVEAAALLGHPTARTLASRWASGPAWAESLTAPLGVDEHGRVREVDLVGEGPHALVAGTTGSGKSELLQAWVLALAMRHPPSRLHLLLVDYKGGATFAAAARLPHTVGLLTDLDGAASDRALAALRAELRRREHLVTAEGVRGVGELRDPPARLLVVVDELRALVEDSPTGSPTSSASPPRAARSASTSCSRRSDRAGWSTPSCAPTSTCACACASWSRVTPPTSSARPRPPRCRPPPAARTSPTARAPRACRSPGCPGRRPRTSWAPPSRRRTGSGAPGEGTSCACTGPGCPRCRRRWCASRVVTEVTVLTGVTLLTAVLAPGPLPRRAPPATRRPRCCCWTSRSTSASRGGRGGTESSSSAASRGPGGPPRCSRPRRPRC</sequence>
<accession>A0AA37XFF4</accession>
<evidence type="ECO:0000313" key="9">
    <source>
        <dbReference type="EMBL" id="GMA32076.1"/>
    </source>
</evidence>
<dbReference type="Gene3D" id="2.60.200.20">
    <property type="match status" value="1"/>
</dbReference>
<feature type="compositionally biased region" description="Low complexity" evidence="5">
    <location>
        <begin position="162"/>
        <end position="171"/>
    </location>
</feature>
<dbReference type="SUPFAM" id="SSF52540">
    <property type="entry name" value="P-loop containing nucleoside triphosphate hydrolases"/>
    <property type="match status" value="1"/>
</dbReference>
<reference evidence="9" key="1">
    <citation type="journal article" date="2014" name="Int. J. Syst. Evol. Microbiol.">
        <title>Complete genome sequence of Corynebacterium casei LMG S-19264T (=DSM 44701T), isolated from a smear-ripened cheese.</title>
        <authorList>
            <consortium name="US DOE Joint Genome Institute (JGI-PGF)"/>
            <person name="Walter F."/>
            <person name="Albersmeier A."/>
            <person name="Kalinowski J."/>
            <person name="Ruckert C."/>
        </authorList>
    </citation>
    <scope>NUCLEOTIDE SEQUENCE</scope>
    <source>
        <strain evidence="9">NBRC 112290</strain>
    </source>
</reference>
<dbReference type="SUPFAM" id="SSF49879">
    <property type="entry name" value="SMAD/FHA domain"/>
    <property type="match status" value="1"/>
</dbReference>
<evidence type="ECO:0000256" key="5">
    <source>
        <dbReference type="SAM" id="MobiDB-lite"/>
    </source>
</evidence>
<keyword evidence="6" id="KW-0472">Membrane</keyword>